<dbReference type="AlphaFoldDB" id="A0A0F9PXH4"/>
<dbReference type="EMBL" id="LAZR01004766">
    <property type="protein sequence ID" value="KKN05751.1"/>
    <property type="molecule type" value="Genomic_DNA"/>
</dbReference>
<sequence length="180" mass="21890">LIPFLILYSFFNSVKAYNYIIKLFPSNKSRYNPSIKYYTLLRAKVENYEDIYLNKLEKSLDNTIIHIEPYRSLNCITPRQKKYLNHLNINNRNYFFYIPKVNNYNLLKKAVKIYLSSIPNFFKYPLFMLIKNRDRIDVYITYLKRKFPDLQEFYINAEFRPESVYLSEKLKDIDMSYNAS</sequence>
<proteinExistence type="predicted"/>
<comment type="caution">
    <text evidence="1">The sequence shown here is derived from an EMBL/GenBank/DDBJ whole genome shotgun (WGS) entry which is preliminary data.</text>
</comment>
<evidence type="ECO:0000313" key="1">
    <source>
        <dbReference type="EMBL" id="KKN05751.1"/>
    </source>
</evidence>
<accession>A0A0F9PXH4</accession>
<name>A0A0F9PXH4_9ZZZZ</name>
<feature type="non-terminal residue" evidence="1">
    <location>
        <position position="1"/>
    </location>
</feature>
<gene>
    <name evidence="1" type="ORF">LCGC14_1084300</name>
</gene>
<organism evidence="1">
    <name type="scientific">marine sediment metagenome</name>
    <dbReference type="NCBI Taxonomy" id="412755"/>
    <lineage>
        <taxon>unclassified sequences</taxon>
        <taxon>metagenomes</taxon>
        <taxon>ecological metagenomes</taxon>
    </lineage>
</organism>
<reference evidence="1" key="1">
    <citation type="journal article" date="2015" name="Nature">
        <title>Complex archaea that bridge the gap between prokaryotes and eukaryotes.</title>
        <authorList>
            <person name="Spang A."/>
            <person name="Saw J.H."/>
            <person name="Jorgensen S.L."/>
            <person name="Zaremba-Niedzwiedzka K."/>
            <person name="Martijn J."/>
            <person name="Lind A.E."/>
            <person name="van Eijk R."/>
            <person name="Schleper C."/>
            <person name="Guy L."/>
            <person name="Ettema T.J."/>
        </authorList>
    </citation>
    <scope>NUCLEOTIDE SEQUENCE</scope>
</reference>
<protein>
    <submittedName>
        <fullName evidence="1">Uncharacterized protein</fullName>
    </submittedName>
</protein>